<protein>
    <submittedName>
        <fullName evidence="2">DUF262 domain-containing protein</fullName>
    </submittedName>
</protein>
<evidence type="ECO:0000313" key="3">
    <source>
        <dbReference type="Proteomes" id="UP000594681"/>
    </source>
</evidence>
<evidence type="ECO:0000313" key="2">
    <source>
        <dbReference type="EMBL" id="QPK80052.1"/>
    </source>
</evidence>
<reference evidence="2 3" key="1">
    <citation type="submission" date="2020-11" db="EMBL/GenBank/DDBJ databases">
        <title>Corynebacterium sp. ZJ-599.</title>
        <authorList>
            <person name="Zhou J."/>
        </authorList>
    </citation>
    <scope>NUCLEOTIDE SEQUENCE [LARGE SCALE GENOMIC DNA]</scope>
    <source>
        <strain evidence="2 3">ZJ-599</strain>
    </source>
</reference>
<dbReference type="Pfam" id="PF03235">
    <property type="entry name" value="GmrSD_N"/>
    <property type="match status" value="1"/>
</dbReference>
<organism evidence="2 3">
    <name type="scientific">Corynebacterium lizhenjunii</name>
    <dbReference type="NCBI Taxonomy" id="2709394"/>
    <lineage>
        <taxon>Bacteria</taxon>
        <taxon>Bacillati</taxon>
        <taxon>Actinomycetota</taxon>
        <taxon>Actinomycetes</taxon>
        <taxon>Mycobacteriales</taxon>
        <taxon>Corynebacteriaceae</taxon>
        <taxon>Corynebacterium</taxon>
    </lineage>
</organism>
<keyword evidence="3" id="KW-1185">Reference proteome</keyword>
<name>A0A7T0PCT5_9CORY</name>
<dbReference type="EMBL" id="CP064954">
    <property type="protein sequence ID" value="QPK80052.1"/>
    <property type="molecule type" value="Genomic_DNA"/>
</dbReference>
<dbReference type="AlphaFoldDB" id="A0A7T0PCT5"/>
<dbReference type="PANTHER" id="PTHR37292">
    <property type="entry name" value="VNG6097C"/>
    <property type="match status" value="1"/>
</dbReference>
<dbReference type="Proteomes" id="UP000594681">
    <property type="component" value="Chromosome"/>
</dbReference>
<dbReference type="RefSeq" id="WP_165009191.1">
    <property type="nucleotide sequence ID" value="NZ_CP064954.1"/>
</dbReference>
<proteinExistence type="predicted"/>
<gene>
    <name evidence="2" type="ORF">G7Y31_05015</name>
</gene>
<dbReference type="PANTHER" id="PTHR37292:SF2">
    <property type="entry name" value="DUF262 DOMAIN-CONTAINING PROTEIN"/>
    <property type="match status" value="1"/>
</dbReference>
<sequence>MGFTTPSFDLLDLFARIDRGDIQLPDFQRDYAWDEDRIRSLIVTVLRGYPVGALMVLDTRNEPMRFRPRPLRGAPDTGARPGLLLLDGQQRLTTLYHCFRGAGTVRTTDFRAKRVTRTFYVDVAKAVSEPMLPDEAVFAVDESGKVSSHFGPELADSPASATPQLPGCIAVADLLFAAGTRALFELAAGELAAEAAEFHNRIMRPLAGYDVPVIRLARETERSGVGQVFAQANSSGLQMDVFDLLTAVFASEDPDFHLREHWEDIRGGLERHPALAGIGHTEFLSAVSLLVTAQRGHAAGNREDVLSLSLADYRRVAATLRVTFEEVAAFLSQRCIFSQSQVPFDAQLVPLAVILARLVDRPGVLAQREAWDKINRWFWSGVFGELYGGHDVAQRAARDVDEVVAWVLGETEVVPKTVRDATFAESRLLSATPDSGIFKALDALLMARGARDWRSGREFDRTTFSELSPGFYPVFPLAWCDQHGVDPILAQSVLNRTPMGKRTEVIVDDRSPQRYLPRVQSKSIMEDAEFDAVLASHELDPVHLHGGKAAEFFADRRRRFVGMVEHAMGKDVIRDVDGTDLRSGAEGPDAFAR</sequence>
<dbReference type="InterPro" id="IPR004919">
    <property type="entry name" value="GmrSD_N"/>
</dbReference>
<dbReference type="KEGG" id="cliz:G7Y31_05015"/>
<evidence type="ECO:0000259" key="1">
    <source>
        <dbReference type="Pfam" id="PF03235"/>
    </source>
</evidence>
<feature type="domain" description="GmrSD restriction endonucleases N-terminal" evidence="1">
    <location>
        <begin position="11"/>
        <end position="249"/>
    </location>
</feature>
<accession>A0A7T0PCT5</accession>